<feature type="transmembrane region" description="Helical" evidence="9">
    <location>
        <begin position="166"/>
        <end position="190"/>
    </location>
</feature>
<keyword evidence="8" id="KW-0449">Lipoprotein</keyword>
<keyword evidence="5" id="KW-0732">Signal</keyword>
<keyword evidence="12" id="KW-1185">Reference proteome</keyword>
<reference evidence="11 12" key="1">
    <citation type="submission" date="2019-09" db="EMBL/GenBank/DDBJ databases">
        <title>A chromosome-level genome assembly of the Chinese tupelo Nyssa sinensis.</title>
        <authorList>
            <person name="Yang X."/>
            <person name="Kang M."/>
            <person name="Yang Y."/>
            <person name="Xiong H."/>
            <person name="Wang M."/>
            <person name="Zhang Z."/>
            <person name="Wang Z."/>
            <person name="Wu H."/>
            <person name="Ma T."/>
            <person name="Liu J."/>
            <person name="Xi Z."/>
        </authorList>
    </citation>
    <scope>NUCLEOTIDE SEQUENCE [LARGE SCALE GENOMIC DNA]</scope>
    <source>
        <strain evidence="11">J267</strain>
        <tissue evidence="11">Leaf</tissue>
    </source>
</reference>
<dbReference type="AlphaFoldDB" id="A0A5J5AV43"/>
<name>A0A5J5AV43_9ASTE</name>
<evidence type="ECO:0000256" key="6">
    <source>
        <dbReference type="ARBA" id="ARBA00023157"/>
    </source>
</evidence>
<dbReference type="Pfam" id="PF14368">
    <property type="entry name" value="LTP_2"/>
    <property type="match status" value="1"/>
</dbReference>
<feature type="domain" description="Bifunctional inhibitor/plant lipid transfer protein/seed storage helical" evidence="10">
    <location>
        <begin position="33"/>
        <end position="114"/>
    </location>
</feature>
<dbReference type="CDD" id="cd00010">
    <property type="entry name" value="AAI_LTSS"/>
    <property type="match status" value="1"/>
</dbReference>
<evidence type="ECO:0000256" key="9">
    <source>
        <dbReference type="SAM" id="Phobius"/>
    </source>
</evidence>
<evidence type="ECO:0000313" key="11">
    <source>
        <dbReference type="EMBL" id="KAA8533317.1"/>
    </source>
</evidence>
<keyword evidence="9" id="KW-0472">Membrane</keyword>
<keyword evidence="9" id="KW-1133">Transmembrane helix</keyword>
<organism evidence="11 12">
    <name type="scientific">Nyssa sinensis</name>
    <dbReference type="NCBI Taxonomy" id="561372"/>
    <lineage>
        <taxon>Eukaryota</taxon>
        <taxon>Viridiplantae</taxon>
        <taxon>Streptophyta</taxon>
        <taxon>Embryophyta</taxon>
        <taxon>Tracheophyta</taxon>
        <taxon>Spermatophyta</taxon>
        <taxon>Magnoliopsida</taxon>
        <taxon>eudicotyledons</taxon>
        <taxon>Gunneridae</taxon>
        <taxon>Pentapetalae</taxon>
        <taxon>asterids</taxon>
        <taxon>Cornales</taxon>
        <taxon>Nyssaceae</taxon>
        <taxon>Nyssa</taxon>
    </lineage>
</organism>
<comment type="similarity">
    <text evidence="2">Belongs to the plant LTP family.</text>
</comment>
<proteinExistence type="inferred from homology"/>
<evidence type="ECO:0000256" key="3">
    <source>
        <dbReference type="ARBA" id="ARBA00022475"/>
    </source>
</evidence>
<dbReference type="GO" id="GO:0005886">
    <property type="term" value="C:plasma membrane"/>
    <property type="evidence" value="ECO:0007669"/>
    <property type="project" value="UniProtKB-SubCell"/>
</dbReference>
<evidence type="ECO:0000259" key="10">
    <source>
        <dbReference type="SMART" id="SM00499"/>
    </source>
</evidence>
<evidence type="ECO:0000256" key="2">
    <source>
        <dbReference type="ARBA" id="ARBA00009748"/>
    </source>
</evidence>
<keyword evidence="3" id="KW-1003">Cell membrane</keyword>
<evidence type="ECO:0000313" key="12">
    <source>
        <dbReference type="Proteomes" id="UP000325577"/>
    </source>
</evidence>
<protein>
    <recommendedName>
        <fullName evidence="10">Bifunctional inhibitor/plant lipid transfer protein/seed storage helical domain-containing protein</fullName>
    </recommendedName>
</protein>
<evidence type="ECO:0000256" key="4">
    <source>
        <dbReference type="ARBA" id="ARBA00022622"/>
    </source>
</evidence>
<dbReference type="InterPro" id="IPR036312">
    <property type="entry name" value="Bifun_inhib/LTP/seed_sf"/>
</dbReference>
<dbReference type="GO" id="GO:0098552">
    <property type="term" value="C:side of membrane"/>
    <property type="evidence" value="ECO:0007669"/>
    <property type="project" value="UniProtKB-KW"/>
</dbReference>
<keyword evidence="6" id="KW-1015">Disulfide bond</keyword>
<accession>A0A5J5AV43</accession>
<dbReference type="SUPFAM" id="SSF47699">
    <property type="entry name" value="Bifunctional inhibitor/lipid-transfer protein/seed storage 2S albumin"/>
    <property type="match status" value="1"/>
</dbReference>
<evidence type="ECO:0000256" key="7">
    <source>
        <dbReference type="ARBA" id="ARBA00023180"/>
    </source>
</evidence>
<sequence length="191" mass="19935">MDLIYGNETPSLASAFPSSVPVGAAPATLGQQCSDDFQKVTQCLSYATGKAATPAKDCCTAVKDIKDSEPVCLCYIMQQTHNGSEQIKELGIQEDRLLQLPTACKLTNASISDCPKLLNIPASSPDYAIFTNTSSSMTTPSTTTGTSSPETAAHDSNGSYKHGVNVAGPMAIAVAIFFCVIPVGFASALCR</sequence>
<dbReference type="Gene3D" id="1.10.110.10">
    <property type="entry name" value="Plant lipid-transfer and hydrophobic proteins"/>
    <property type="match status" value="1"/>
</dbReference>
<dbReference type="OrthoDB" id="1882492at2759"/>
<comment type="subcellular location">
    <subcellularLocation>
        <location evidence="1">Cell membrane</location>
        <topology evidence="1">Lipid-anchor</topology>
        <topology evidence="1">GPI-anchor</topology>
    </subcellularLocation>
</comment>
<dbReference type="EMBL" id="CM018042">
    <property type="protein sequence ID" value="KAA8533317.1"/>
    <property type="molecule type" value="Genomic_DNA"/>
</dbReference>
<keyword evidence="7" id="KW-0325">Glycoprotein</keyword>
<dbReference type="Proteomes" id="UP000325577">
    <property type="component" value="Linkage Group LG19"/>
</dbReference>
<evidence type="ECO:0000256" key="5">
    <source>
        <dbReference type="ARBA" id="ARBA00022729"/>
    </source>
</evidence>
<dbReference type="SMART" id="SM00499">
    <property type="entry name" value="AAI"/>
    <property type="match status" value="1"/>
</dbReference>
<dbReference type="PANTHER" id="PTHR33044">
    <property type="entry name" value="BIFUNCTIONAL INHIBITOR/LIPID-TRANSFER PROTEIN/SEED STORAGE 2S ALBUMIN SUPERFAMILY PROTEIN-RELATED"/>
    <property type="match status" value="1"/>
</dbReference>
<keyword evidence="4" id="KW-0336">GPI-anchor</keyword>
<gene>
    <name evidence="11" type="ORF">F0562_033150</name>
</gene>
<dbReference type="InterPro" id="IPR016140">
    <property type="entry name" value="Bifunc_inhib/LTP/seed_store"/>
</dbReference>
<evidence type="ECO:0000256" key="1">
    <source>
        <dbReference type="ARBA" id="ARBA00004609"/>
    </source>
</evidence>
<evidence type="ECO:0000256" key="8">
    <source>
        <dbReference type="ARBA" id="ARBA00023288"/>
    </source>
</evidence>
<keyword evidence="9" id="KW-0812">Transmembrane</keyword>
<dbReference type="InterPro" id="IPR043325">
    <property type="entry name" value="LTSS"/>
</dbReference>